<dbReference type="AlphaFoldDB" id="A0A1R0GMA1"/>
<name>A0A1R0GMA1_9FUNG</name>
<organism evidence="1 2">
    <name type="scientific">Smittium mucronatum</name>
    <dbReference type="NCBI Taxonomy" id="133383"/>
    <lineage>
        <taxon>Eukaryota</taxon>
        <taxon>Fungi</taxon>
        <taxon>Fungi incertae sedis</taxon>
        <taxon>Zoopagomycota</taxon>
        <taxon>Kickxellomycotina</taxon>
        <taxon>Harpellomycetes</taxon>
        <taxon>Harpellales</taxon>
        <taxon>Legeriomycetaceae</taxon>
        <taxon>Smittium</taxon>
    </lineage>
</organism>
<accession>A0A1R0GMA1</accession>
<evidence type="ECO:0000313" key="1">
    <source>
        <dbReference type="EMBL" id="OLY78021.1"/>
    </source>
</evidence>
<proteinExistence type="predicted"/>
<dbReference type="EMBL" id="LSSL01007382">
    <property type="protein sequence ID" value="OLY78021.1"/>
    <property type="molecule type" value="Genomic_DNA"/>
</dbReference>
<evidence type="ECO:0000313" key="2">
    <source>
        <dbReference type="Proteomes" id="UP000187455"/>
    </source>
</evidence>
<protein>
    <submittedName>
        <fullName evidence="1">Uncharacterized protein</fullName>
    </submittedName>
</protein>
<keyword evidence="2" id="KW-1185">Reference proteome</keyword>
<dbReference type="Proteomes" id="UP000187455">
    <property type="component" value="Unassembled WGS sequence"/>
</dbReference>
<sequence>MCPVVGRLKIFPSKRNIPFQHQSYCVQNLFIPPSGNFGFSGLFLIILRVSTSISSFENLDNASATAFSLPQMFTISKSYIYNYVTHRSATSEGK</sequence>
<reference evidence="1 2" key="1">
    <citation type="journal article" date="2016" name="Mol. Biol. Evol.">
        <title>Genome-Wide Survey of Gut Fungi (Harpellales) Reveals the First Horizontally Transferred Ubiquitin Gene from a Mosquito Host.</title>
        <authorList>
            <person name="Wang Y."/>
            <person name="White M.M."/>
            <person name="Kvist S."/>
            <person name="Moncalvo J.M."/>
        </authorList>
    </citation>
    <scope>NUCLEOTIDE SEQUENCE [LARGE SCALE GENOMIC DNA]</scope>
    <source>
        <strain evidence="1 2">ALG-7-W6</strain>
    </source>
</reference>
<comment type="caution">
    <text evidence="1">The sequence shown here is derived from an EMBL/GenBank/DDBJ whole genome shotgun (WGS) entry which is preliminary data.</text>
</comment>
<gene>
    <name evidence="1" type="ORF">AYI68_g7940</name>
</gene>